<protein>
    <submittedName>
        <fullName evidence="3">Glycan-binding surface protein</fullName>
    </submittedName>
</protein>
<name>A0ABS9BNW7_9BACT</name>
<accession>A0ABS9BNW7</accession>
<dbReference type="Proteomes" id="UP001200145">
    <property type="component" value="Unassembled WGS sequence"/>
</dbReference>
<keyword evidence="4" id="KW-1185">Reference proteome</keyword>
<evidence type="ECO:0000313" key="3">
    <source>
        <dbReference type="EMBL" id="MCF1716693.1"/>
    </source>
</evidence>
<dbReference type="RefSeq" id="WP_234868067.1">
    <property type="nucleotide sequence ID" value="NZ_JAKEVY010000005.1"/>
</dbReference>
<evidence type="ECO:0000313" key="4">
    <source>
        <dbReference type="Proteomes" id="UP001200145"/>
    </source>
</evidence>
<evidence type="ECO:0000259" key="2">
    <source>
        <dbReference type="Pfam" id="PF18329"/>
    </source>
</evidence>
<comment type="caution">
    <text evidence="3">The sequence shown here is derived from an EMBL/GenBank/DDBJ whole genome shotgun (WGS) entry which is preliminary data.</text>
</comment>
<dbReference type="CDD" id="cd00102">
    <property type="entry name" value="IPT"/>
    <property type="match status" value="1"/>
</dbReference>
<dbReference type="Gene3D" id="2.60.40.10">
    <property type="entry name" value="Immunoglobulins"/>
    <property type="match status" value="2"/>
</dbReference>
<feature type="chain" id="PRO_5046702923" evidence="1">
    <location>
        <begin position="25"/>
        <end position="382"/>
    </location>
</feature>
<sequence>MKLFKLTYSILFFSLVMGLFTACSKDDDAPNNGIPRIRYVRITDPASADSLLVGAFQGNLIAIVGENLQNARQIWFNDQRAVLTPTYITNTSILVSVPNEIPLEITNTMKLVFANGFELMHEFEVQISEPIVGSMDCEYVLTGGVATIRGDFFYPPLTVKFAGGVNGELVEVDDKILQVRIPEGAQPGPITVTTNFGETVSDFWFRDNRNIFISSDPFTGWWNASFVVSNPGPADPASINGNYIRVTRAIGAWNWLEAAGGPPDAMGPISKNIPDEAILKPEDYNLKFEVNTLKPYNNNMIKLNLGLTAFNNDQYQWKPPIDTRGQWQTVVIPFEEIAASYGGSLSVSPAGYYTRLLFHGPGDLDCDIAFDNFRVVPKVLEK</sequence>
<dbReference type="PROSITE" id="PS51257">
    <property type="entry name" value="PROKAR_LIPOPROTEIN"/>
    <property type="match status" value="1"/>
</dbReference>
<gene>
    <name evidence="3" type="ORF">L0U88_18775</name>
</gene>
<dbReference type="SUPFAM" id="SSF81296">
    <property type="entry name" value="E set domains"/>
    <property type="match status" value="1"/>
</dbReference>
<dbReference type="Pfam" id="PF18329">
    <property type="entry name" value="SGBP_B_XBD"/>
    <property type="match status" value="1"/>
</dbReference>
<proteinExistence type="predicted"/>
<reference evidence="3 4" key="1">
    <citation type="submission" date="2022-01" db="EMBL/GenBank/DDBJ databases">
        <title>Flavihumibacter sp. nov., isolated from sediment of a river.</title>
        <authorList>
            <person name="Liu H."/>
        </authorList>
    </citation>
    <scope>NUCLEOTIDE SEQUENCE [LARGE SCALE GENOMIC DNA]</scope>
    <source>
        <strain evidence="3 4">RY-1</strain>
    </source>
</reference>
<feature type="signal peptide" evidence="1">
    <location>
        <begin position="1"/>
        <end position="24"/>
    </location>
</feature>
<organism evidence="3 4">
    <name type="scientific">Flavihumibacter fluminis</name>
    <dbReference type="NCBI Taxonomy" id="2909236"/>
    <lineage>
        <taxon>Bacteria</taxon>
        <taxon>Pseudomonadati</taxon>
        <taxon>Bacteroidota</taxon>
        <taxon>Chitinophagia</taxon>
        <taxon>Chitinophagales</taxon>
        <taxon>Chitinophagaceae</taxon>
        <taxon>Flavihumibacter</taxon>
    </lineage>
</organism>
<keyword evidence="1" id="KW-0732">Signal</keyword>
<feature type="domain" description="Surface glycan-binding protein B xyloglucan binding" evidence="2">
    <location>
        <begin position="205"/>
        <end position="377"/>
    </location>
</feature>
<evidence type="ECO:0000256" key="1">
    <source>
        <dbReference type="SAM" id="SignalP"/>
    </source>
</evidence>
<dbReference type="InterPro" id="IPR013783">
    <property type="entry name" value="Ig-like_fold"/>
</dbReference>
<dbReference type="InterPro" id="IPR040475">
    <property type="entry name" value="SGBP_B_XBD"/>
</dbReference>
<dbReference type="InterPro" id="IPR014756">
    <property type="entry name" value="Ig_E-set"/>
</dbReference>
<dbReference type="EMBL" id="JAKEVY010000005">
    <property type="protein sequence ID" value="MCF1716693.1"/>
    <property type="molecule type" value="Genomic_DNA"/>
</dbReference>